<dbReference type="RefSeq" id="WP_146934939.1">
    <property type="nucleotide sequence ID" value="NZ_BJXW01000004.1"/>
</dbReference>
<name>A0A511UTZ8_9BACI</name>
<gene>
    <name evidence="2" type="ORF">CQU01_03080</name>
</gene>
<dbReference type="AlphaFoldDB" id="A0A511UTZ8"/>
<evidence type="ECO:0000313" key="2">
    <source>
        <dbReference type="EMBL" id="GEN30070.1"/>
    </source>
</evidence>
<dbReference type="EMBL" id="BJXW01000004">
    <property type="protein sequence ID" value="GEN30070.1"/>
    <property type="molecule type" value="Genomic_DNA"/>
</dbReference>
<proteinExistence type="predicted"/>
<sequence length="244" mass="27577">MTYQMMFYGGLIGVSLTLPLVIFLFIRLRIIEVFEDITGLRVRKKTREQMDLYHLQTSGSLRQTSESIRVRKQYTTGTNTSQSASLKPIAVEYAQAQTAASAQAKSSLISGEGHRVKSPKEPDETAYLNEFDETELLEETGETNSSQLETNDETALLSNEDHDETALLEDEIDETAILDEEIDETTWLNGETDETMLLEDADETTLLTDDETVLLDETEDDFILQKNIIIVHSNHIIGKERRHG</sequence>
<keyword evidence="1" id="KW-0812">Transmembrane</keyword>
<dbReference type="Proteomes" id="UP000321491">
    <property type="component" value="Unassembled WGS sequence"/>
</dbReference>
<evidence type="ECO:0000313" key="3">
    <source>
        <dbReference type="Proteomes" id="UP000321491"/>
    </source>
</evidence>
<keyword evidence="1" id="KW-0472">Membrane</keyword>
<organism evidence="2 3">
    <name type="scientific">Cerasibacillus quisquiliarum</name>
    <dbReference type="NCBI Taxonomy" id="227865"/>
    <lineage>
        <taxon>Bacteria</taxon>
        <taxon>Bacillati</taxon>
        <taxon>Bacillota</taxon>
        <taxon>Bacilli</taxon>
        <taxon>Bacillales</taxon>
        <taxon>Bacillaceae</taxon>
        <taxon>Cerasibacillus</taxon>
    </lineage>
</organism>
<accession>A0A511UTZ8</accession>
<keyword evidence="1" id="KW-1133">Transmembrane helix</keyword>
<comment type="caution">
    <text evidence="2">The sequence shown here is derived from an EMBL/GenBank/DDBJ whole genome shotgun (WGS) entry which is preliminary data.</text>
</comment>
<keyword evidence="3" id="KW-1185">Reference proteome</keyword>
<protein>
    <submittedName>
        <fullName evidence="2">Uncharacterized protein</fullName>
    </submittedName>
</protein>
<dbReference type="OrthoDB" id="2850022at2"/>
<reference evidence="2 3" key="1">
    <citation type="submission" date="2019-07" db="EMBL/GenBank/DDBJ databases">
        <title>Whole genome shotgun sequence of Cerasibacillus quisquiliarum NBRC 102429.</title>
        <authorList>
            <person name="Hosoyama A."/>
            <person name="Uohara A."/>
            <person name="Ohji S."/>
            <person name="Ichikawa N."/>
        </authorList>
    </citation>
    <scope>NUCLEOTIDE SEQUENCE [LARGE SCALE GENOMIC DNA]</scope>
    <source>
        <strain evidence="2 3">NBRC 102429</strain>
    </source>
</reference>
<feature type="transmembrane region" description="Helical" evidence="1">
    <location>
        <begin position="6"/>
        <end position="26"/>
    </location>
</feature>
<evidence type="ECO:0000256" key="1">
    <source>
        <dbReference type="SAM" id="Phobius"/>
    </source>
</evidence>